<comment type="caution">
    <text evidence="2">The sequence shown here is derived from an EMBL/GenBank/DDBJ whole genome shotgun (WGS) entry which is preliminary data.</text>
</comment>
<dbReference type="NCBIfam" id="TIGR04131">
    <property type="entry name" value="Bac_Flav_CTERM"/>
    <property type="match status" value="1"/>
</dbReference>
<feature type="chain" id="PRO_5046361259" evidence="1">
    <location>
        <begin position="22"/>
        <end position="168"/>
    </location>
</feature>
<evidence type="ECO:0000313" key="3">
    <source>
        <dbReference type="Proteomes" id="UP001596997"/>
    </source>
</evidence>
<name>A0ABW3HZ02_9FLAO</name>
<dbReference type="PROSITE" id="PS51257">
    <property type="entry name" value="PROKAR_LIPOPROTEIN"/>
    <property type="match status" value="1"/>
</dbReference>
<evidence type="ECO:0000256" key="1">
    <source>
        <dbReference type="SAM" id="SignalP"/>
    </source>
</evidence>
<dbReference type="EMBL" id="JBHTJM010000002">
    <property type="protein sequence ID" value="MFD0962723.1"/>
    <property type="molecule type" value="Genomic_DNA"/>
</dbReference>
<sequence length="168" mass="19069">MIKIIKPLLALSILLSCSSSDNDETPEEDTFLCCGENPFQNINNLNEGNEVITVYEAFTPNGDGLNDFFGIRNIELYNNTTVSIYDLNDNLVFEIQNYASTPFHYFSGYHHITNEELPFGSYKYKIVVENEQTYLNQGYLCIIRHFSDANGHSFNSCIDISGIDPLII</sequence>
<gene>
    <name evidence="2" type="ORF">ACFQ1O_01745</name>
</gene>
<accession>A0ABW3HZ02</accession>
<protein>
    <submittedName>
        <fullName evidence="2">Gliding motility-associated C-terminal domain-containing protein</fullName>
    </submittedName>
</protein>
<dbReference type="Proteomes" id="UP001596997">
    <property type="component" value="Unassembled WGS sequence"/>
</dbReference>
<evidence type="ECO:0000313" key="2">
    <source>
        <dbReference type="EMBL" id="MFD0962723.1"/>
    </source>
</evidence>
<dbReference type="Pfam" id="PF13585">
    <property type="entry name" value="CHU_C"/>
    <property type="match status" value="1"/>
</dbReference>
<dbReference type="InterPro" id="IPR026341">
    <property type="entry name" value="T9SS_type_B"/>
</dbReference>
<keyword evidence="1" id="KW-0732">Signal</keyword>
<proteinExistence type="predicted"/>
<reference evidence="3" key="1">
    <citation type="journal article" date="2019" name="Int. J. Syst. Evol. Microbiol.">
        <title>The Global Catalogue of Microorganisms (GCM) 10K type strain sequencing project: providing services to taxonomists for standard genome sequencing and annotation.</title>
        <authorList>
            <consortium name="The Broad Institute Genomics Platform"/>
            <consortium name="The Broad Institute Genome Sequencing Center for Infectious Disease"/>
            <person name="Wu L."/>
            <person name="Ma J."/>
        </authorList>
    </citation>
    <scope>NUCLEOTIDE SEQUENCE [LARGE SCALE GENOMIC DNA]</scope>
    <source>
        <strain evidence="3">CCUG 62114</strain>
    </source>
</reference>
<dbReference type="RefSeq" id="WP_377712677.1">
    <property type="nucleotide sequence ID" value="NZ_JBHTJM010000002.1"/>
</dbReference>
<organism evidence="2 3">
    <name type="scientific">Pseudofulvibacter geojedonensis</name>
    <dbReference type="NCBI Taxonomy" id="1123758"/>
    <lineage>
        <taxon>Bacteria</taxon>
        <taxon>Pseudomonadati</taxon>
        <taxon>Bacteroidota</taxon>
        <taxon>Flavobacteriia</taxon>
        <taxon>Flavobacteriales</taxon>
        <taxon>Flavobacteriaceae</taxon>
        <taxon>Pseudofulvibacter</taxon>
    </lineage>
</organism>
<keyword evidence="3" id="KW-1185">Reference proteome</keyword>
<feature type="signal peptide" evidence="1">
    <location>
        <begin position="1"/>
        <end position="21"/>
    </location>
</feature>